<feature type="binding site" evidence="12">
    <location>
        <position position="60"/>
    </location>
    <ligand>
        <name>Zn(2+)</name>
        <dbReference type="ChEBI" id="CHEBI:29105"/>
    </ligand>
</feature>
<evidence type="ECO:0000256" key="8">
    <source>
        <dbReference type="ARBA" id="ARBA00023125"/>
    </source>
</evidence>
<gene>
    <name evidence="16" type="primary">Dwil\GK11845</name>
    <name evidence="16" type="ORF">Dwil_GK11845</name>
</gene>
<dbReference type="SMR" id="B4NB80"/>
<feature type="compositionally biased region" description="Acidic residues" evidence="13">
    <location>
        <begin position="158"/>
        <end position="184"/>
    </location>
</feature>
<dbReference type="Gene3D" id="3.30.160.60">
    <property type="entry name" value="Classic Zinc Finger"/>
    <property type="match status" value="5"/>
</dbReference>
<evidence type="ECO:0000256" key="12">
    <source>
        <dbReference type="PROSITE-ProRule" id="PRU01263"/>
    </source>
</evidence>
<evidence type="ECO:0000256" key="3">
    <source>
        <dbReference type="ARBA" id="ARBA00022723"/>
    </source>
</evidence>
<feature type="domain" description="ZAD" evidence="15">
    <location>
        <begin position="5"/>
        <end position="84"/>
    </location>
</feature>
<evidence type="ECO:0000313" key="16">
    <source>
        <dbReference type="EMBL" id="EDW81044.2"/>
    </source>
</evidence>
<dbReference type="PROSITE" id="PS51915">
    <property type="entry name" value="ZAD"/>
    <property type="match status" value="1"/>
</dbReference>
<feature type="domain" description="C2H2-type" evidence="14">
    <location>
        <begin position="365"/>
        <end position="392"/>
    </location>
</feature>
<keyword evidence="10" id="KW-0539">Nucleus</keyword>
<keyword evidence="7" id="KW-0805">Transcription regulation</keyword>
<dbReference type="FunFam" id="3.30.160.60:FF:001498">
    <property type="entry name" value="Zinc finger protein 404"/>
    <property type="match status" value="1"/>
</dbReference>
<keyword evidence="8" id="KW-0238">DNA-binding</keyword>
<feature type="domain" description="C2H2-type" evidence="14">
    <location>
        <begin position="309"/>
        <end position="336"/>
    </location>
</feature>
<proteinExistence type="inferred from homology"/>
<dbReference type="PANTHER" id="PTHR24394:SF29">
    <property type="entry name" value="MYONEURIN"/>
    <property type="match status" value="1"/>
</dbReference>
<evidence type="ECO:0000256" key="9">
    <source>
        <dbReference type="ARBA" id="ARBA00023163"/>
    </source>
</evidence>
<feature type="region of interest" description="Disordered" evidence="13">
    <location>
        <begin position="385"/>
        <end position="405"/>
    </location>
</feature>
<evidence type="ECO:0000256" key="13">
    <source>
        <dbReference type="SAM" id="MobiDB-lite"/>
    </source>
</evidence>
<evidence type="ECO:0000256" key="2">
    <source>
        <dbReference type="ARBA" id="ARBA00006991"/>
    </source>
</evidence>
<feature type="region of interest" description="Disordered" evidence="13">
    <location>
        <begin position="158"/>
        <end position="244"/>
    </location>
</feature>
<evidence type="ECO:0000256" key="4">
    <source>
        <dbReference type="ARBA" id="ARBA00022737"/>
    </source>
</evidence>
<dbReference type="GO" id="GO:0005634">
    <property type="term" value="C:nucleus"/>
    <property type="evidence" value="ECO:0007669"/>
    <property type="project" value="UniProtKB-SubCell"/>
</dbReference>
<dbReference type="SUPFAM" id="SSF57716">
    <property type="entry name" value="Glucocorticoid receptor-like (DNA-binding domain)"/>
    <property type="match status" value="1"/>
</dbReference>
<dbReference type="AlphaFoldDB" id="B4NB80"/>
<dbReference type="SMART" id="SM00355">
    <property type="entry name" value="ZnF_C2H2"/>
    <property type="match status" value="5"/>
</dbReference>
<dbReference type="Gene3D" id="3.40.1800.20">
    <property type="match status" value="1"/>
</dbReference>
<dbReference type="FunCoup" id="B4NB80">
    <property type="interactions" value="304"/>
</dbReference>
<keyword evidence="3 12" id="KW-0479">Metal-binding</keyword>
<dbReference type="SUPFAM" id="SSF57667">
    <property type="entry name" value="beta-beta-alpha zinc fingers"/>
    <property type="match status" value="3"/>
</dbReference>
<evidence type="ECO:0000256" key="7">
    <source>
        <dbReference type="ARBA" id="ARBA00023015"/>
    </source>
</evidence>
<dbReference type="GO" id="GO:0003677">
    <property type="term" value="F:DNA binding"/>
    <property type="evidence" value="ECO:0007669"/>
    <property type="project" value="UniProtKB-KW"/>
</dbReference>
<dbReference type="InParanoid" id="B4NB80"/>
<dbReference type="EMBL" id="CH964232">
    <property type="protein sequence ID" value="EDW81044.2"/>
    <property type="molecule type" value="Genomic_DNA"/>
</dbReference>
<keyword evidence="9" id="KW-0804">Transcription</keyword>
<evidence type="ECO:0000313" key="17">
    <source>
        <dbReference type="Proteomes" id="UP000007798"/>
    </source>
</evidence>
<keyword evidence="17" id="KW-1185">Reference proteome</keyword>
<feature type="compositionally biased region" description="Basic residues" evidence="13">
    <location>
        <begin position="204"/>
        <end position="228"/>
    </location>
</feature>
<evidence type="ECO:0000259" key="14">
    <source>
        <dbReference type="PROSITE" id="PS50157"/>
    </source>
</evidence>
<name>B4NB80_DROWI</name>
<feature type="binding site" evidence="12">
    <location>
        <position position="57"/>
    </location>
    <ligand>
        <name>Zn(2+)</name>
        <dbReference type="ChEBI" id="CHEBI:29105"/>
    </ligand>
</feature>
<sequence>MPEYVLCRICLTEDINSDTMTPLFDDQDDGQCCELRRKIEEVSSIKLAPLDIPSMLCYSCVDRLTHAFKFRELCQASERTFASNVVKSEMKLEPTDEHTIGHHHQIEYIYETTNEYIETDGDIEFLEEPLDEMVGTEGATATGEESEIEHVIGDTLAEDEGLADHDEDENTEEDEDKNEEDENELLVMAHGSDSDYDPDDNLRKSRLRVRRPKRLISKRGRGRPRSCHAPHEKSSLAGSAVAGKVPEETSTNIMCEICGNIYSRRAALNIHMRRHLAEKPFECEICSKTFAGPSELNRHIRVHTGEKPFTCKYCSRSFADRSSNIRHERTHTNERPFTCSTCGKSFSYSNVLKNHMLTHTGEKPFLCIPCNKTFSRKHQLEQHVGTMTHQQTVRSHQSNPTEMLY</sequence>
<dbReference type="InterPro" id="IPR036236">
    <property type="entry name" value="Znf_C2H2_sf"/>
</dbReference>
<organism evidence="16 17">
    <name type="scientific">Drosophila willistoni</name>
    <name type="common">Fruit fly</name>
    <dbReference type="NCBI Taxonomy" id="7260"/>
    <lineage>
        <taxon>Eukaryota</taxon>
        <taxon>Metazoa</taxon>
        <taxon>Ecdysozoa</taxon>
        <taxon>Arthropoda</taxon>
        <taxon>Hexapoda</taxon>
        <taxon>Insecta</taxon>
        <taxon>Pterygota</taxon>
        <taxon>Neoptera</taxon>
        <taxon>Endopterygota</taxon>
        <taxon>Diptera</taxon>
        <taxon>Brachycera</taxon>
        <taxon>Muscomorpha</taxon>
        <taxon>Ephydroidea</taxon>
        <taxon>Drosophilidae</taxon>
        <taxon>Drosophila</taxon>
        <taxon>Sophophora</taxon>
    </lineage>
</organism>
<keyword evidence="6 12" id="KW-0862">Zinc</keyword>
<dbReference type="Pfam" id="PF07776">
    <property type="entry name" value="zf-AD"/>
    <property type="match status" value="1"/>
</dbReference>
<dbReference type="OrthoDB" id="6077919at2759"/>
<dbReference type="PROSITE" id="PS00028">
    <property type="entry name" value="ZINC_FINGER_C2H2_1"/>
    <property type="match status" value="5"/>
</dbReference>
<dbReference type="PANTHER" id="PTHR24394">
    <property type="entry name" value="ZINC FINGER PROTEIN"/>
    <property type="match status" value="1"/>
</dbReference>
<keyword evidence="5 11" id="KW-0863">Zinc-finger</keyword>
<dbReference type="Proteomes" id="UP000007798">
    <property type="component" value="Unassembled WGS sequence"/>
</dbReference>
<comment type="subcellular location">
    <subcellularLocation>
        <location evidence="1">Nucleus</location>
    </subcellularLocation>
</comment>
<feature type="binding site" evidence="12">
    <location>
        <position position="10"/>
    </location>
    <ligand>
        <name>Zn(2+)</name>
        <dbReference type="ChEBI" id="CHEBI:29105"/>
    </ligand>
</feature>
<feature type="binding site" evidence="12">
    <location>
        <position position="7"/>
    </location>
    <ligand>
        <name>Zn(2+)</name>
        <dbReference type="ChEBI" id="CHEBI:29105"/>
    </ligand>
</feature>
<dbReference type="FunFam" id="3.30.160.60:FF:000931">
    <property type="entry name" value="zinc finger protein 697"/>
    <property type="match status" value="2"/>
</dbReference>
<feature type="domain" description="C2H2-type" evidence="14">
    <location>
        <begin position="337"/>
        <end position="364"/>
    </location>
</feature>
<dbReference type="SMART" id="SM00868">
    <property type="entry name" value="zf-AD"/>
    <property type="match status" value="1"/>
</dbReference>
<dbReference type="FunFam" id="3.30.160.60:FF:000624">
    <property type="entry name" value="zinc finger protein 697"/>
    <property type="match status" value="1"/>
</dbReference>
<evidence type="ECO:0008006" key="18">
    <source>
        <dbReference type="Google" id="ProtNLM"/>
    </source>
</evidence>
<comment type="similarity">
    <text evidence="2">Belongs to the krueppel C2H2-type zinc-finger protein family.</text>
</comment>
<dbReference type="eggNOG" id="KOG1721">
    <property type="taxonomic scope" value="Eukaryota"/>
</dbReference>
<dbReference type="GO" id="GO:0000981">
    <property type="term" value="F:DNA-binding transcription factor activity, RNA polymerase II-specific"/>
    <property type="evidence" value="ECO:0007669"/>
    <property type="project" value="TreeGrafter"/>
</dbReference>
<evidence type="ECO:0000259" key="15">
    <source>
        <dbReference type="PROSITE" id="PS51915"/>
    </source>
</evidence>
<dbReference type="PROSITE" id="PS50157">
    <property type="entry name" value="ZINC_FINGER_C2H2_2"/>
    <property type="match status" value="5"/>
</dbReference>
<accession>B4NB80</accession>
<dbReference type="KEGG" id="dwi:6646947"/>
<dbReference type="HOGENOM" id="CLU_002678_94_3_1"/>
<evidence type="ECO:0000256" key="6">
    <source>
        <dbReference type="ARBA" id="ARBA00022833"/>
    </source>
</evidence>
<dbReference type="GO" id="GO:0008270">
    <property type="term" value="F:zinc ion binding"/>
    <property type="evidence" value="ECO:0007669"/>
    <property type="project" value="UniProtKB-UniRule"/>
</dbReference>
<reference evidence="16 17" key="1">
    <citation type="journal article" date="2007" name="Nature">
        <title>Evolution of genes and genomes on the Drosophila phylogeny.</title>
        <authorList>
            <consortium name="Drosophila 12 Genomes Consortium"/>
            <person name="Clark A.G."/>
            <person name="Eisen M.B."/>
            <person name="Smith D.R."/>
            <person name="Bergman C.M."/>
            <person name="Oliver B."/>
            <person name="Markow T.A."/>
            <person name="Kaufman T.C."/>
            <person name="Kellis M."/>
            <person name="Gelbart W."/>
            <person name="Iyer V.N."/>
            <person name="Pollard D.A."/>
            <person name="Sackton T.B."/>
            <person name="Larracuente A.M."/>
            <person name="Singh N.D."/>
            <person name="Abad J.P."/>
            <person name="Abt D.N."/>
            <person name="Adryan B."/>
            <person name="Aguade M."/>
            <person name="Akashi H."/>
            <person name="Anderson W.W."/>
            <person name="Aquadro C.F."/>
            <person name="Ardell D.H."/>
            <person name="Arguello R."/>
            <person name="Artieri C.G."/>
            <person name="Barbash D.A."/>
            <person name="Barker D."/>
            <person name="Barsanti P."/>
            <person name="Batterham P."/>
            <person name="Batzoglou S."/>
            <person name="Begun D."/>
            <person name="Bhutkar A."/>
            <person name="Blanco E."/>
            <person name="Bosak S.A."/>
            <person name="Bradley R.K."/>
            <person name="Brand A.D."/>
            <person name="Brent M.R."/>
            <person name="Brooks A.N."/>
            <person name="Brown R.H."/>
            <person name="Butlin R.K."/>
            <person name="Caggese C."/>
            <person name="Calvi B.R."/>
            <person name="Bernardo de Carvalho A."/>
            <person name="Caspi A."/>
            <person name="Castrezana S."/>
            <person name="Celniker S.E."/>
            <person name="Chang J.L."/>
            <person name="Chapple C."/>
            <person name="Chatterji S."/>
            <person name="Chinwalla A."/>
            <person name="Civetta A."/>
            <person name="Clifton S.W."/>
            <person name="Comeron J.M."/>
            <person name="Costello J.C."/>
            <person name="Coyne J.A."/>
            <person name="Daub J."/>
            <person name="David R.G."/>
            <person name="Delcher A.L."/>
            <person name="Delehaunty K."/>
            <person name="Do C.B."/>
            <person name="Ebling H."/>
            <person name="Edwards K."/>
            <person name="Eickbush T."/>
            <person name="Evans J.D."/>
            <person name="Filipski A."/>
            <person name="Findeiss S."/>
            <person name="Freyhult E."/>
            <person name="Fulton L."/>
            <person name="Fulton R."/>
            <person name="Garcia A.C."/>
            <person name="Gardiner A."/>
            <person name="Garfield D.A."/>
            <person name="Garvin B.E."/>
            <person name="Gibson G."/>
            <person name="Gilbert D."/>
            <person name="Gnerre S."/>
            <person name="Godfrey J."/>
            <person name="Good R."/>
            <person name="Gotea V."/>
            <person name="Gravely B."/>
            <person name="Greenberg A.J."/>
            <person name="Griffiths-Jones S."/>
            <person name="Gross S."/>
            <person name="Guigo R."/>
            <person name="Gustafson E.A."/>
            <person name="Haerty W."/>
            <person name="Hahn M.W."/>
            <person name="Halligan D.L."/>
            <person name="Halpern A.L."/>
            <person name="Halter G.M."/>
            <person name="Han M.V."/>
            <person name="Heger A."/>
            <person name="Hillier L."/>
            <person name="Hinrichs A.S."/>
            <person name="Holmes I."/>
            <person name="Hoskins R.A."/>
            <person name="Hubisz M.J."/>
            <person name="Hultmark D."/>
            <person name="Huntley M.A."/>
            <person name="Jaffe D.B."/>
            <person name="Jagadeeshan S."/>
            <person name="Jeck W.R."/>
            <person name="Johnson J."/>
            <person name="Jones C.D."/>
            <person name="Jordan W.C."/>
            <person name="Karpen G.H."/>
            <person name="Kataoka E."/>
            <person name="Keightley P.D."/>
            <person name="Kheradpour P."/>
            <person name="Kirkness E.F."/>
            <person name="Koerich L.B."/>
            <person name="Kristiansen K."/>
            <person name="Kudrna D."/>
            <person name="Kulathinal R.J."/>
            <person name="Kumar S."/>
            <person name="Kwok R."/>
            <person name="Lander E."/>
            <person name="Langley C.H."/>
            <person name="Lapoint R."/>
            <person name="Lazzaro B.P."/>
            <person name="Lee S.J."/>
            <person name="Levesque L."/>
            <person name="Li R."/>
            <person name="Lin C.F."/>
            <person name="Lin M.F."/>
            <person name="Lindblad-Toh K."/>
            <person name="Llopart A."/>
            <person name="Long M."/>
            <person name="Low L."/>
            <person name="Lozovsky E."/>
            <person name="Lu J."/>
            <person name="Luo M."/>
            <person name="Machado C.A."/>
            <person name="Makalowski W."/>
            <person name="Marzo M."/>
            <person name="Matsuda M."/>
            <person name="Matzkin L."/>
            <person name="McAllister B."/>
            <person name="McBride C.S."/>
            <person name="McKernan B."/>
            <person name="McKernan K."/>
            <person name="Mendez-Lago M."/>
            <person name="Minx P."/>
            <person name="Mollenhauer M.U."/>
            <person name="Montooth K."/>
            <person name="Mount S.M."/>
            <person name="Mu X."/>
            <person name="Myers E."/>
            <person name="Negre B."/>
            <person name="Newfeld S."/>
            <person name="Nielsen R."/>
            <person name="Noor M.A."/>
            <person name="O'Grady P."/>
            <person name="Pachter L."/>
            <person name="Papaceit M."/>
            <person name="Parisi M.J."/>
            <person name="Parisi M."/>
            <person name="Parts L."/>
            <person name="Pedersen J.S."/>
            <person name="Pesole G."/>
            <person name="Phillippy A.M."/>
            <person name="Ponting C.P."/>
            <person name="Pop M."/>
            <person name="Porcelli D."/>
            <person name="Powell J.R."/>
            <person name="Prohaska S."/>
            <person name="Pruitt K."/>
            <person name="Puig M."/>
            <person name="Quesneville H."/>
            <person name="Ram K.R."/>
            <person name="Rand D."/>
            <person name="Rasmussen M.D."/>
            <person name="Reed L.K."/>
            <person name="Reenan R."/>
            <person name="Reily A."/>
            <person name="Remington K.A."/>
            <person name="Rieger T.T."/>
            <person name="Ritchie M.G."/>
            <person name="Robin C."/>
            <person name="Rogers Y.H."/>
            <person name="Rohde C."/>
            <person name="Rozas J."/>
            <person name="Rubenfield M.J."/>
            <person name="Ruiz A."/>
            <person name="Russo S."/>
            <person name="Salzberg S.L."/>
            <person name="Sanchez-Gracia A."/>
            <person name="Saranga D.J."/>
            <person name="Sato H."/>
            <person name="Schaeffer S.W."/>
            <person name="Schatz M.C."/>
            <person name="Schlenke T."/>
            <person name="Schwartz R."/>
            <person name="Segarra C."/>
            <person name="Singh R.S."/>
            <person name="Sirot L."/>
            <person name="Sirota M."/>
            <person name="Sisneros N.B."/>
            <person name="Smith C.D."/>
            <person name="Smith T.F."/>
            <person name="Spieth J."/>
            <person name="Stage D.E."/>
            <person name="Stark A."/>
            <person name="Stephan W."/>
            <person name="Strausberg R.L."/>
            <person name="Strempel S."/>
            <person name="Sturgill D."/>
            <person name="Sutton G."/>
            <person name="Sutton G.G."/>
            <person name="Tao W."/>
            <person name="Teichmann S."/>
            <person name="Tobari Y.N."/>
            <person name="Tomimura Y."/>
            <person name="Tsolas J.M."/>
            <person name="Valente V.L."/>
            <person name="Venter E."/>
            <person name="Venter J.C."/>
            <person name="Vicario S."/>
            <person name="Vieira F.G."/>
            <person name="Vilella A.J."/>
            <person name="Villasante A."/>
            <person name="Walenz B."/>
            <person name="Wang J."/>
            <person name="Wasserman M."/>
            <person name="Watts T."/>
            <person name="Wilson D."/>
            <person name="Wilson R.K."/>
            <person name="Wing R.A."/>
            <person name="Wolfner M.F."/>
            <person name="Wong A."/>
            <person name="Wong G.K."/>
            <person name="Wu C.I."/>
            <person name="Wu G."/>
            <person name="Yamamoto D."/>
            <person name="Yang H.P."/>
            <person name="Yang S.P."/>
            <person name="Yorke J.A."/>
            <person name="Yoshida K."/>
            <person name="Zdobnov E."/>
            <person name="Zhang P."/>
            <person name="Zhang Y."/>
            <person name="Zimin A.V."/>
            <person name="Baldwin J."/>
            <person name="Abdouelleil A."/>
            <person name="Abdulkadir J."/>
            <person name="Abebe A."/>
            <person name="Abera B."/>
            <person name="Abreu J."/>
            <person name="Acer S.C."/>
            <person name="Aftuck L."/>
            <person name="Alexander A."/>
            <person name="An P."/>
            <person name="Anderson E."/>
            <person name="Anderson S."/>
            <person name="Arachi H."/>
            <person name="Azer M."/>
            <person name="Bachantsang P."/>
            <person name="Barry A."/>
            <person name="Bayul T."/>
            <person name="Berlin A."/>
            <person name="Bessette D."/>
            <person name="Bloom T."/>
            <person name="Blye J."/>
            <person name="Boguslavskiy L."/>
            <person name="Bonnet C."/>
            <person name="Boukhgalter B."/>
            <person name="Bourzgui I."/>
            <person name="Brown A."/>
            <person name="Cahill P."/>
            <person name="Channer S."/>
            <person name="Cheshatsang Y."/>
            <person name="Chuda L."/>
            <person name="Citroen M."/>
            <person name="Collymore A."/>
            <person name="Cooke P."/>
            <person name="Costello M."/>
            <person name="D'Aco K."/>
            <person name="Daza R."/>
            <person name="De Haan G."/>
            <person name="DeGray S."/>
            <person name="DeMaso C."/>
            <person name="Dhargay N."/>
            <person name="Dooley K."/>
            <person name="Dooley E."/>
            <person name="Doricent M."/>
            <person name="Dorje P."/>
            <person name="Dorjee K."/>
            <person name="Dupes A."/>
            <person name="Elong R."/>
            <person name="Falk J."/>
            <person name="Farina A."/>
            <person name="Faro S."/>
            <person name="Ferguson D."/>
            <person name="Fisher S."/>
            <person name="Foley C.D."/>
            <person name="Franke A."/>
            <person name="Friedrich D."/>
            <person name="Gadbois L."/>
            <person name="Gearin G."/>
            <person name="Gearin C.R."/>
            <person name="Giannoukos G."/>
            <person name="Goode T."/>
            <person name="Graham J."/>
            <person name="Grandbois E."/>
            <person name="Grewal S."/>
            <person name="Gyaltsen K."/>
            <person name="Hafez N."/>
            <person name="Hagos B."/>
            <person name="Hall J."/>
            <person name="Henson C."/>
            <person name="Hollinger A."/>
            <person name="Honan T."/>
            <person name="Huard M.D."/>
            <person name="Hughes L."/>
            <person name="Hurhula B."/>
            <person name="Husby M.E."/>
            <person name="Kamat A."/>
            <person name="Kanga B."/>
            <person name="Kashin S."/>
            <person name="Khazanovich D."/>
            <person name="Kisner P."/>
            <person name="Lance K."/>
            <person name="Lara M."/>
            <person name="Lee W."/>
            <person name="Lennon N."/>
            <person name="Letendre F."/>
            <person name="LeVine R."/>
            <person name="Lipovsky A."/>
            <person name="Liu X."/>
            <person name="Liu J."/>
            <person name="Liu S."/>
            <person name="Lokyitsang T."/>
            <person name="Lokyitsang Y."/>
            <person name="Lubonja R."/>
            <person name="Lui A."/>
            <person name="MacDonald P."/>
            <person name="Magnisalis V."/>
            <person name="Maru K."/>
            <person name="Matthews C."/>
            <person name="McCusker W."/>
            <person name="McDonough S."/>
            <person name="Mehta T."/>
            <person name="Meldrim J."/>
            <person name="Meneus L."/>
            <person name="Mihai O."/>
            <person name="Mihalev A."/>
            <person name="Mihova T."/>
            <person name="Mittelman R."/>
            <person name="Mlenga V."/>
            <person name="Montmayeur A."/>
            <person name="Mulrain L."/>
            <person name="Navidi A."/>
            <person name="Naylor J."/>
            <person name="Negash T."/>
            <person name="Nguyen T."/>
            <person name="Nguyen N."/>
            <person name="Nicol R."/>
            <person name="Norbu C."/>
            <person name="Norbu N."/>
            <person name="Novod N."/>
            <person name="O'Neill B."/>
            <person name="Osman S."/>
            <person name="Markiewicz E."/>
            <person name="Oyono O.L."/>
            <person name="Patti C."/>
            <person name="Phunkhang P."/>
            <person name="Pierre F."/>
            <person name="Priest M."/>
            <person name="Raghuraman S."/>
            <person name="Rege F."/>
            <person name="Reyes R."/>
            <person name="Rise C."/>
            <person name="Rogov P."/>
            <person name="Ross K."/>
            <person name="Ryan E."/>
            <person name="Settipalli S."/>
            <person name="Shea T."/>
            <person name="Sherpa N."/>
            <person name="Shi L."/>
            <person name="Shih D."/>
            <person name="Sparrow T."/>
            <person name="Spaulding J."/>
            <person name="Stalker J."/>
            <person name="Stange-Thomann N."/>
            <person name="Stavropoulos S."/>
            <person name="Stone C."/>
            <person name="Strader C."/>
            <person name="Tesfaye S."/>
            <person name="Thomson T."/>
            <person name="Thoulutsang Y."/>
            <person name="Thoulutsang D."/>
            <person name="Topham K."/>
            <person name="Topping I."/>
            <person name="Tsamla T."/>
            <person name="Vassiliev H."/>
            <person name="Vo A."/>
            <person name="Wangchuk T."/>
            <person name="Wangdi T."/>
            <person name="Weiand M."/>
            <person name="Wilkinson J."/>
            <person name="Wilson A."/>
            <person name="Yadav S."/>
            <person name="Young G."/>
            <person name="Yu Q."/>
            <person name="Zembek L."/>
            <person name="Zhong D."/>
            <person name="Zimmer A."/>
            <person name="Zwirko Z."/>
            <person name="Jaffe D.B."/>
            <person name="Alvarez P."/>
            <person name="Brockman W."/>
            <person name="Butler J."/>
            <person name="Chin C."/>
            <person name="Gnerre S."/>
            <person name="Grabherr M."/>
            <person name="Kleber M."/>
            <person name="Mauceli E."/>
            <person name="MacCallum I."/>
        </authorList>
    </citation>
    <scope>NUCLEOTIDE SEQUENCE [LARGE SCALE GENOMIC DNA]</scope>
    <source>
        <strain evidence="17">Tucson 14030-0811.24</strain>
    </source>
</reference>
<dbReference type="PhylomeDB" id="B4NB80"/>
<evidence type="ECO:0000256" key="10">
    <source>
        <dbReference type="ARBA" id="ARBA00023242"/>
    </source>
</evidence>
<evidence type="ECO:0000256" key="1">
    <source>
        <dbReference type="ARBA" id="ARBA00004123"/>
    </source>
</evidence>
<dbReference type="Pfam" id="PF00096">
    <property type="entry name" value="zf-C2H2"/>
    <property type="match status" value="4"/>
</dbReference>
<dbReference type="InterPro" id="IPR012934">
    <property type="entry name" value="Znf_AD"/>
</dbReference>
<feature type="domain" description="C2H2-type" evidence="14">
    <location>
        <begin position="281"/>
        <end position="308"/>
    </location>
</feature>
<feature type="domain" description="C2H2-type" evidence="14">
    <location>
        <begin position="253"/>
        <end position="280"/>
    </location>
</feature>
<evidence type="ECO:0000256" key="11">
    <source>
        <dbReference type="PROSITE-ProRule" id="PRU00042"/>
    </source>
</evidence>
<keyword evidence="4" id="KW-0677">Repeat</keyword>
<dbReference type="InterPro" id="IPR013087">
    <property type="entry name" value="Znf_C2H2_type"/>
</dbReference>
<protein>
    <recommendedName>
        <fullName evidence="18">Protein krueppel</fullName>
    </recommendedName>
</protein>
<evidence type="ECO:0000256" key="5">
    <source>
        <dbReference type="ARBA" id="ARBA00022771"/>
    </source>
</evidence>